<dbReference type="InterPro" id="IPR029063">
    <property type="entry name" value="SAM-dependent_MTases_sf"/>
</dbReference>
<name>A0ABD1ZKE6_9MARC</name>
<gene>
    <name evidence="1" type="ORF">R1flu_019538</name>
</gene>
<dbReference type="PANTHER" id="PTHR14614">
    <property type="entry name" value="HEPATOCELLULAR CARCINOMA-ASSOCIATED ANTIGEN"/>
    <property type="match status" value="1"/>
</dbReference>
<dbReference type="Gene3D" id="3.40.50.150">
    <property type="entry name" value="Vaccinia Virus protein VP39"/>
    <property type="match status" value="1"/>
</dbReference>
<dbReference type="Pfam" id="PF10294">
    <property type="entry name" value="Methyltransf_16"/>
    <property type="match status" value="1"/>
</dbReference>
<evidence type="ECO:0000313" key="1">
    <source>
        <dbReference type="EMBL" id="KAL2651410.1"/>
    </source>
</evidence>
<dbReference type="EMBL" id="JBHFFA010000001">
    <property type="protein sequence ID" value="KAL2651410.1"/>
    <property type="molecule type" value="Genomic_DNA"/>
</dbReference>
<proteinExistence type="predicted"/>
<keyword evidence="2" id="KW-1185">Reference proteome</keyword>
<dbReference type="AlphaFoldDB" id="A0ABD1ZKE6"/>
<organism evidence="1 2">
    <name type="scientific">Riccia fluitans</name>
    <dbReference type="NCBI Taxonomy" id="41844"/>
    <lineage>
        <taxon>Eukaryota</taxon>
        <taxon>Viridiplantae</taxon>
        <taxon>Streptophyta</taxon>
        <taxon>Embryophyta</taxon>
        <taxon>Marchantiophyta</taxon>
        <taxon>Marchantiopsida</taxon>
        <taxon>Marchantiidae</taxon>
        <taxon>Marchantiales</taxon>
        <taxon>Ricciaceae</taxon>
        <taxon>Riccia</taxon>
    </lineage>
</organism>
<protein>
    <submittedName>
        <fullName evidence="1">Uncharacterized protein</fullName>
    </submittedName>
</protein>
<reference evidence="1 2" key="1">
    <citation type="submission" date="2024-09" db="EMBL/GenBank/DDBJ databases">
        <title>Chromosome-scale assembly of Riccia fluitans.</title>
        <authorList>
            <person name="Paukszto L."/>
            <person name="Sawicki J."/>
            <person name="Karawczyk K."/>
            <person name="Piernik-Szablinska J."/>
            <person name="Szczecinska M."/>
            <person name="Mazdziarz M."/>
        </authorList>
    </citation>
    <scope>NUCLEOTIDE SEQUENCE [LARGE SCALE GENOMIC DNA]</scope>
    <source>
        <strain evidence="1">Rf_01</strain>
        <tissue evidence="1">Aerial parts of the thallus</tissue>
    </source>
</reference>
<sequence>MEPAMFSVANLFDPSSSEDEDEEEAFLIRDHEFPGMVLHIREFSFHQVNANLLWPGAVLFADWIVEHEKLFRGRRILELGSGTGALAVFLKKAYDLDITTSDYDDPEIEKNIRFNCELNDLACLPHIRHTWGEKFPEENSTWDLIIASDILLYVKQYPNLIKSLSFLFRKFKPAQVLEPISLSSSEVNLESERRADGSLIASDISEGSNASDSSQLSDLLKLNVETIKVDETQKMRKDFVFPSPCFVMSWRRRIPKEDEAEFFEGCNGVGFAVDDLGSRVYCIYPK</sequence>
<dbReference type="CDD" id="cd02440">
    <property type="entry name" value="AdoMet_MTases"/>
    <property type="match status" value="1"/>
</dbReference>
<evidence type="ECO:0000313" key="2">
    <source>
        <dbReference type="Proteomes" id="UP001605036"/>
    </source>
</evidence>
<dbReference type="Proteomes" id="UP001605036">
    <property type="component" value="Unassembled WGS sequence"/>
</dbReference>
<comment type="caution">
    <text evidence="1">The sequence shown here is derived from an EMBL/GenBank/DDBJ whole genome shotgun (WGS) entry which is preliminary data.</text>
</comment>
<dbReference type="InterPro" id="IPR019410">
    <property type="entry name" value="Methyltransf_16"/>
</dbReference>
<dbReference type="PANTHER" id="PTHR14614:SF97">
    <property type="entry name" value="S-ADENOSYL-L-METHIONINE-DEPENDENT METHYLTRANSFERASES SUPERFAMILY PROTEIN"/>
    <property type="match status" value="1"/>
</dbReference>
<dbReference type="SUPFAM" id="SSF53335">
    <property type="entry name" value="S-adenosyl-L-methionine-dependent methyltransferases"/>
    <property type="match status" value="1"/>
</dbReference>
<accession>A0ABD1ZKE6</accession>